<dbReference type="OrthoDB" id="7574088at2"/>
<accession>A0A1T5G5D3</accession>
<protein>
    <submittedName>
        <fullName evidence="1">Uncharacterized protein</fullName>
    </submittedName>
</protein>
<proteinExistence type="predicted"/>
<evidence type="ECO:0000313" key="1">
    <source>
        <dbReference type="EMBL" id="SKC03648.1"/>
    </source>
</evidence>
<dbReference type="Proteomes" id="UP000190044">
    <property type="component" value="Unassembled WGS sequence"/>
</dbReference>
<sequence>MADISTVYTLRQAALILGETEDMLWEASIGMFSEDGSIRIIDDAFSDDDWAIARAFTEEGIENLKYIIDAIKAARR</sequence>
<keyword evidence="2" id="KW-1185">Reference proteome</keyword>
<name>A0A1T5G5D3_9SPHN</name>
<dbReference type="AlphaFoldDB" id="A0A1T5G5D3"/>
<reference evidence="2" key="1">
    <citation type="submission" date="2017-02" db="EMBL/GenBank/DDBJ databases">
        <authorList>
            <person name="Varghese N."/>
            <person name="Submissions S."/>
        </authorList>
    </citation>
    <scope>NUCLEOTIDE SEQUENCE [LARGE SCALE GENOMIC DNA]</scope>
    <source>
        <strain evidence="2">R11H</strain>
    </source>
</reference>
<gene>
    <name evidence="1" type="ORF">SAMN06295937_105810</name>
</gene>
<dbReference type="EMBL" id="FUYP01000058">
    <property type="protein sequence ID" value="SKC03648.1"/>
    <property type="molecule type" value="Genomic_DNA"/>
</dbReference>
<dbReference type="RefSeq" id="WP_008828478.1">
    <property type="nucleotide sequence ID" value="NZ_FUYP01000058.1"/>
</dbReference>
<evidence type="ECO:0000313" key="2">
    <source>
        <dbReference type="Proteomes" id="UP000190044"/>
    </source>
</evidence>
<organism evidence="1 2">
    <name type="scientific">Sphingopyxis flava</name>
    <dbReference type="NCBI Taxonomy" id="1507287"/>
    <lineage>
        <taxon>Bacteria</taxon>
        <taxon>Pseudomonadati</taxon>
        <taxon>Pseudomonadota</taxon>
        <taxon>Alphaproteobacteria</taxon>
        <taxon>Sphingomonadales</taxon>
        <taxon>Sphingomonadaceae</taxon>
        <taxon>Sphingopyxis</taxon>
    </lineage>
</organism>